<proteinExistence type="inferred from homology"/>
<keyword evidence="4" id="KW-0804">Transcription</keyword>
<dbReference type="VEuPathDB" id="FungiDB:AeMF1_017801"/>
<dbReference type="GO" id="GO:0051123">
    <property type="term" value="P:RNA polymerase II preinitiation complex assembly"/>
    <property type="evidence" value="ECO:0007669"/>
    <property type="project" value="TreeGrafter"/>
</dbReference>
<dbReference type="InterPro" id="IPR003162">
    <property type="entry name" value="TFIID-31"/>
</dbReference>
<sequence>MSEPKENAKEKTPKKQKVAGRSALNVTPGSLTDEDSVDDPAFSKEQQEPEDVVVLKAILDSMGVEKYEPRVIPQLLEFVHRYKTDVLVDAQEYSTYANKPAVDADDIRLAAMSRLNHTYAQMPSRELMMELAEKRNAIPLPPIPSEYGVRLPLMEHQLTTESIRLFPNHPNQFPNPAMMQQNVAAHPVDYIPSPNMPRGTRNIKVSASPIQIKLGQNMFA</sequence>
<dbReference type="Pfam" id="PF02291">
    <property type="entry name" value="TFIID-31kDa"/>
    <property type="match status" value="1"/>
</dbReference>
<dbReference type="GO" id="GO:0000124">
    <property type="term" value="C:SAGA complex"/>
    <property type="evidence" value="ECO:0007669"/>
    <property type="project" value="TreeGrafter"/>
</dbReference>
<evidence type="ECO:0000256" key="6">
    <source>
        <dbReference type="SAM" id="MobiDB-lite"/>
    </source>
</evidence>
<dbReference type="CDD" id="cd07979">
    <property type="entry name" value="HFD_TAF9"/>
    <property type="match status" value="1"/>
</dbReference>
<keyword evidence="8" id="KW-1185">Reference proteome</keyword>
<accession>A0A6G0XAB7</accession>
<dbReference type="PANTHER" id="PTHR48068">
    <property type="entry name" value="TAF9 RNA POLYMERASE II, TATA BOX-BINDING PROTEIN (TBP)-ASSOCIATED FACTOR"/>
    <property type="match status" value="1"/>
</dbReference>
<name>A0A6G0XAB7_9STRA</name>
<evidence type="ECO:0000313" key="7">
    <source>
        <dbReference type="EMBL" id="KAF0736855.1"/>
    </source>
</evidence>
<dbReference type="EMBL" id="VJMJ01000087">
    <property type="protein sequence ID" value="KAF0736855.1"/>
    <property type="molecule type" value="Genomic_DNA"/>
</dbReference>
<dbReference type="GO" id="GO:0016251">
    <property type="term" value="F:RNA polymerase II general transcription initiation factor activity"/>
    <property type="evidence" value="ECO:0007669"/>
    <property type="project" value="TreeGrafter"/>
</dbReference>
<dbReference type="InterPro" id="IPR051431">
    <property type="entry name" value="TFIID_subunit_9"/>
</dbReference>
<dbReference type="AlphaFoldDB" id="A0A6G0XAB7"/>
<gene>
    <name evidence="7" type="ORF">Ae201684_007011</name>
</gene>
<keyword evidence="5" id="KW-0539">Nucleus</keyword>
<evidence type="ECO:0000256" key="1">
    <source>
        <dbReference type="ARBA" id="ARBA00004123"/>
    </source>
</evidence>
<feature type="region of interest" description="Disordered" evidence="6">
    <location>
        <begin position="1"/>
        <end position="48"/>
    </location>
</feature>
<dbReference type="GO" id="GO:0003713">
    <property type="term" value="F:transcription coactivator activity"/>
    <property type="evidence" value="ECO:0007669"/>
    <property type="project" value="TreeGrafter"/>
</dbReference>
<dbReference type="GO" id="GO:0005669">
    <property type="term" value="C:transcription factor TFIID complex"/>
    <property type="evidence" value="ECO:0007669"/>
    <property type="project" value="TreeGrafter"/>
</dbReference>
<evidence type="ECO:0008006" key="9">
    <source>
        <dbReference type="Google" id="ProtNLM"/>
    </source>
</evidence>
<keyword evidence="3" id="KW-0805">Transcription regulation</keyword>
<evidence type="ECO:0000256" key="4">
    <source>
        <dbReference type="ARBA" id="ARBA00023163"/>
    </source>
</evidence>
<evidence type="ECO:0000313" key="8">
    <source>
        <dbReference type="Proteomes" id="UP000481153"/>
    </source>
</evidence>
<comment type="caution">
    <text evidence="7">The sequence shown here is derived from an EMBL/GenBank/DDBJ whole genome shotgun (WGS) entry which is preliminary data.</text>
</comment>
<dbReference type="SUPFAM" id="SSF47113">
    <property type="entry name" value="Histone-fold"/>
    <property type="match status" value="1"/>
</dbReference>
<comment type="subcellular location">
    <subcellularLocation>
        <location evidence="1">Nucleus</location>
    </subcellularLocation>
</comment>
<dbReference type="InterPro" id="IPR009072">
    <property type="entry name" value="Histone-fold"/>
</dbReference>
<dbReference type="Gene3D" id="1.10.20.10">
    <property type="entry name" value="Histone, subunit A"/>
    <property type="match status" value="1"/>
</dbReference>
<dbReference type="GO" id="GO:0046982">
    <property type="term" value="F:protein heterodimerization activity"/>
    <property type="evidence" value="ECO:0007669"/>
    <property type="project" value="InterPro"/>
</dbReference>
<evidence type="ECO:0000256" key="3">
    <source>
        <dbReference type="ARBA" id="ARBA00023015"/>
    </source>
</evidence>
<feature type="compositionally biased region" description="Basic and acidic residues" evidence="6">
    <location>
        <begin position="1"/>
        <end position="13"/>
    </location>
</feature>
<evidence type="ECO:0000256" key="2">
    <source>
        <dbReference type="ARBA" id="ARBA00007646"/>
    </source>
</evidence>
<comment type="similarity">
    <text evidence="2">Belongs to the TAF9 family.</text>
</comment>
<evidence type="ECO:0000256" key="5">
    <source>
        <dbReference type="ARBA" id="ARBA00023242"/>
    </source>
</evidence>
<organism evidence="7 8">
    <name type="scientific">Aphanomyces euteiches</name>
    <dbReference type="NCBI Taxonomy" id="100861"/>
    <lineage>
        <taxon>Eukaryota</taxon>
        <taxon>Sar</taxon>
        <taxon>Stramenopiles</taxon>
        <taxon>Oomycota</taxon>
        <taxon>Saprolegniomycetes</taxon>
        <taxon>Saprolegniales</taxon>
        <taxon>Verrucalvaceae</taxon>
        <taxon>Aphanomyces</taxon>
    </lineage>
</organism>
<dbReference type="Proteomes" id="UP000481153">
    <property type="component" value="Unassembled WGS sequence"/>
</dbReference>
<reference evidence="7 8" key="1">
    <citation type="submission" date="2019-07" db="EMBL/GenBank/DDBJ databases">
        <title>Genomics analysis of Aphanomyces spp. identifies a new class of oomycete effector associated with host adaptation.</title>
        <authorList>
            <person name="Gaulin E."/>
        </authorList>
    </citation>
    <scope>NUCLEOTIDE SEQUENCE [LARGE SCALE GENOMIC DNA]</scope>
    <source>
        <strain evidence="7 8">ATCC 201684</strain>
    </source>
</reference>
<protein>
    <recommendedName>
        <fullName evidence="9">Transcription initiation factor TFIID subunit 9B</fullName>
    </recommendedName>
</protein>
<dbReference type="PANTHER" id="PTHR48068:SF4">
    <property type="entry name" value="TATA-BOX BINDING PROTEIN ASSOCIATED FACTOR 9"/>
    <property type="match status" value="1"/>
</dbReference>